<dbReference type="AlphaFoldDB" id="A0A3L9DVX5"/>
<evidence type="ECO:0000313" key="2">
    <source>
        <dbReference type="EMBL" id="RLY05235.1"/>
    </source>
</evidence>
<dbReference type="OrthoDB" id="9797976at2"/>
<dbReference type="InterPro" id="IPR007563">
    <property type="entry name" value="DUF554"/>
</dbReference>
<organism evidence="2 3">
    <name type="scientific">Streptococcus hillyeri</name>
    <dbReference type="NCBI Taxonomy" id="2282420"/>
    <lineage>
        <taxon>Bacteria</taxon>
        <taxon>Bacillati</taxon>
        <taxon>Bacillota</taxon>
        <taxon>Bacilli</taxon>
        <taxon>Lactobacillales</taxon>
        <taxon>Streptococcaceae</taxon>
        <taxon>Streptococcus</taxon>
    </lineage>
</organism>
<feature type="transmembrane region" description="Helical" evidence="1">
    <location>
        <begin position="139"/>
        <end position="162"/>
    </location>
</feature>
<accession>A0A3L9DVX5</accession>
<evidence type="ECO:0000313" key="3">
    <source>
        <dbReference type="Proteomes" id="UP000279194"/>
    </source>
</evidence>
<feature type="transmembrane region" description="Helical" evidence="1">
    <location>
        <begin position="56"/>
        <end position="77"/>
    </location>
</feature>
<keyword evidence="1" id="KW-1133">Transmembrane helix</keyword>
<dbReference type="PANTHER" id="PTHR36111:SF2">
    <property type="entry name" value="INNER MEMBRANE PROTEIN"/>
    <property type="match status" value="1"/>
</dbReference>
<feature type="transmembrane region" description="Helical" evidence="1">
    <location>
        <begin position="97"/>
        <end position="119"/>
    </location>
</feature>
<keyword evidence="1" id="KW-0812">Transmembrane</keyword>
<comment type="caution">
    <text evidence="2">The sequence shown here is derived from an EMBL/GenBank/DDBJ whole genome shotgun (WGS) entry which is preliminary data.</text>
</comment>
<proteinExistence type="predicted"/>
<gene>
    <name evidence="2" type="ORF">EAF07_00610</name>
</gene>
<keyword evidence="1" id="KW-0472">Membrane</keyword>
<feature type="transmembrane region" description="Helical" evidence="1">
    <location>
        <begin position="31"/>
        <end position="49"/>
    </location>
</feature>
<dbReference type="EMBL" id="RCVM01000001">
    <property type="protein sequence ID" value="RLY05235.1"/>
    <property type="molecule type" value="Genomic_DNA"/>
</dbReference>
<evidence type="ECO:0000256" key="1">
    <source>
        <dbReference type="SAM" id="Phobius"/>
    </source>
</evidence>
<feature type="transmembrane region" description="Helical" evidence="1">
    <location>
        <begin position="182"/>
        <end position="201"/>
    </location>
</feature>
<dbReference type="Pfam" id="PF04474">
    <property type="entry name" value="DUF554"/>
    <property type="match status" value="1"/>
</dbReference>
<name>A0A3L9DVX5_9STRE</name>
<feature type="transmembrane region" description="Helical" evidence="1">
    <location>
        <begin position="208"/>
        <end position="228"/>
    </location>
</feature>
<feature type="transmembrane region" description="Helical" evidence="1">
    <location>
        <begin position="7"/>
        <end position="25"/>
    </location>
</feature>
<dbReference type="Proteomes" id="UP000279194">
    <property type="component" value="Unassembled WGS sequence"/>
</dbReference>
<protein>
    <submittedName>
        <fullName evidence="2">DUF554 domain-containing protein</fullName>
    </submittedName>
</protein>
<dbReference type="PANTHER" id="PTHR36111">
    <property type="entry name" value="INNER MEMBRANE PROTEIN-RELATED"/>
    <property type="match status" value="1"/>
</dbReference>
<sequence>MGAIVNAICIVVGAGLGLVIQKGLSQRFHDILMKGMSLCVVVIGIQGAIEASNTMLLILALLFGALLGEALNIEKAMEDLSYKLEKTLVKNPKESQFAQGFLSAIMIFCVGAMAIVGSLQSGLLGDHSMLYSKGIIDGIIAVLLASTNGVGVLFSAIAVLLYEVTMTLLAGVLGTYLSEDVISAMSSTGSVLLIALGFNMLDITKFKVMNYIPAVFLPILLLPILKWLGLF</sequence>
<reference evidence="2 3" key="1">
    <citation type="submission" date="2018-10" db="EMBL/GenBank/DDBJ databases">
        <title>Streptococcus hillyeri sp. nov., isolated from equine tracheal sample.</title>
        <authorList>
            <person name="Macfadyen A.C."/>
            <person name="Waller A."/>
            <person name="Paterson G.K."/>
        </authorList>
    </citation>
    <scope>NUCLEOTIDE SEQUENCE [LARGE SCALE GENOMIC DNA]</scope>
    <source>
        <strain evidence="2 3">28462</strain>
    </source>
</reference>
<keyword evidence="3" id="KW-1185">Reference proteome</keyword>
<dbReference type="RefSeq" id="WP_121834363.1">
    <property type="nucleotide sequence ID" value="NZ_CP163513.1"/>
</dbReference>